<dbReference type="InterPro" id="IPR001789">
    <property type="entry name" value="Sig_transdc_resp-reg_receiver"/>
</dbReference>
<dbReference type="EMBL" id="JACHXJ010000004">
    <property type="protein sequence ID" value="MBB3130055.1"/>
    <property type="molecule type" value="Genomic_DNA"/>
</dbReference>
<accession>A0A839TTE2</accession>
<protein>
    <submittedName>
        <fullName evidence="3">Two-component system response regulator YcbB</fullName>
    </submittedName>
</protein>
<dbReference type="Gene3D" id="3.40.50.2300">
    <property type="match status" value="1"/>
</dbReference>
<dbReference type="InterPro" id="IPR011006">
    <property type="entry name" value="CheY-like_superfamily"/>
</dbReference>
<feature type="modified residue" description="4-aspartylphosphate" evidence="1">
    <location>
        <position position="55"/>
    </location>
</feature>
<evidence type="ECO:0000313" key="4">
    <source>
        <dbReference type="Proteomes" id="UP000517523"/>
    </source>
</evidence>
<dbReference type="Proteomes" id="UP000517523">
    <property type="component" value="Unassembled WGS sequence"/>
</dbReference>
<dbReference type="PANTHER" id="PTHR43228:SF8">
    <property type="entry name" value="TRANSCRIPTIONAL REGULATORY PROTEIN GLNL"/>
    <property type="match status" value="1"/>
</dbReference>
<keyword evidence="1" id="KW-0597">Phosphoprotein</keyword>
<evidence type="ECO:0000256" key="1">
    <source>
        <dbReference type="PROSITE-ProRule" id="PRU00169"/>
    </source>
</evidence>
<sequence>MSLKFAIVDDDVASRKMLQNIVEDTSLGEVVGLASGGTEGVGLILDALPDVVLIDLLMPDKDGIETIMEAKEQGFRGKFIMISQISNKDLVGHAYQSGIDFFIHKPINRLEVEAVLMKVNERWRYERYIYDIKQTLAAFEGMEQLPLRNRRTVRDVMCSILMELGIVGEIGSKDIVSIIEDLIEHPRSSGFPPLKELYEAVASRYKQSPSEIEKERKAIEQRIRRAVMTALTNLASIGLTDYGNPKFEHYAPLYFDFEDVRRKMRVMEEDPSQDKGKVNIKKFLQVLYLEVREKLRK</sequence>
<dbReference type="GO" id="GO:0000160">
    <property type="term" value="P:phosphorelay signal transduction system"/>
    <property type="evidence" value="ECO:0007669"/>
    <property type="project" value="InterPro"/>
</dbReference>
<organism evidence="3 4">
    <name type="scientific">Paenibacillus rhizosphaerae</name>
    <dbReference type="NCBI Taxonomy" id="297318"/>
    <lineage>
        <taxon>Bacteria</taxon>
        <taxon>Bacillati</taxon>
        <taxon>Bacillota</taxon>
        <taxon>Bacilli</taxon>
        <taxon>Bacillales</taxon>
        <taxon>Paenibacillaceae</taxon>
        <taxon>Paenibacillus</taxon>
    </lineage>
</organism>
<dbReference type="InterPro" id="IPR013972">
    <property type="entry name" value="YcbB"/>
</dbReference>
<dbReference type="AlphaFoldDB" id="A0A839TTE2"/>
<dbReference type="PANTHER" id="PTHR43228">
    <property type="entry name" value="TWO-COMPONENT RESPONSE REGULATOR"/>
    <property type="match status" value="1"/>
</dbReference>
<reference evidence="3 4" key="1">
    <citation type="submission" date="2020-08" db="EMBL/GenBank/DDBJ databases">
        <title>Genomic Encyclopedia of Type Strains, Phase III (KMG-III): the genomes of soil and plant-associated and newly described type strains.</title>
        <authorList>
            <person name="Whitman W."/>
        </authorList>
    </citation>
    <scope>NUCLEOTIDE SEQUENCE [LARGE SCALE GENOMIC DNA]</scope>
    <source>
        <strain evidence="3 4">CECT 5831</strain>
    </source>
</reference>
<feature type="domain" description="Response regulatory" evidence="2">
    <location>
        <begin position="4"/>
        <end position="120"/>
    </location>
</feature>
<dbReference type="SUPFAM" id="SSF52172">
    <property type="entry name" value="CheY-like"/>
    <property type="match status" value="1"/>
</dbReference>
<gene>
    <name evidence="3" type="ORF">FHS19_004760</name>
</gene>
<name>A0A839TTE2_9BACL</name>
<dbReference type="SMART" id="SM00448">
    <property type="entry name" value="REC"/>
    <property type="match status" value="1"/>
</dbReference>
<comment type="caution">
    <text evidence="3">The sequence shown here is derived from an EMBL/GenBank/DDBJ whole genome shotgun (WGS) entry which is preliminary data.</text>
</comment>
<dbReference type="PROSITE" id="PS50110">
    <property type="entry name" value="RESPONSE_REGULATORY"/>
    <property type="match status" value="1"/>
</dbReference>
<evidence type="ECO:0000313" key="3">
    <source>
        <dbReference type="EMBL" id="MBB3130055.1"/>
    </source>
</evidence>
<dbReference type="Pfam" id="PF08664">
    <property type="entry name" value="YcbB"/>
    <property type="match status" value="1"/>
</dbReference>
<dbReference type="InterPro" id="IPR052048">
    <property type="entry name" value="ST_Response_Regulator"/>
</dbReference>
<evidence type="ECO:0000259" key="2">
    <source>
        <dbReference type="PROSITE" id="PS50110"/>
    </source>
</evidence>
<dbReference type="RefSeq" id="WP_183584217.1">
    <property type="nucleotide sequence ID" value="NZ_JACHXJ010000004.1"/>
</dbReference>
<proteinExistence type="predicted"/>
<dbReference type="Pfam" id="PF00072">
    <property type="entry name" value="Response_reg"/>
    <property type="match status" value="1"/>
</dbReference>